<dbReference type="EMBL" id="JADGJH010003263">
    <property type="protein sequence ID" value="KAJ3092270.1"/>
    <property type="molecule type" value="Genomic_DNA"/>
</dbReference>
<comment type="caution">
    <text evidence="1">The sequence shown here is derived from an EMBL/GenBank/DDBJ whole genome shotgun (WGS) entry which is preliminary data.</text>
</comment>
<dbReference type="Proteomes" id="UP001211907">
    <property type="component" value="Unassembled WGS sequence"/>
</dbReference>
<gene>
    <name evidence="1" type="ORF">HK100_006977</name>
</gene>
<name>A0AAD5XCD0_9FUNG</name>
<evidence type="ECO:0000313" key="1">
    <source>
        <dbReference type="EMBL" id="KAJ3092270.1"/>
    </source>
</evidence>
<keyword evidence="2" id="KW-1185">Reference proteome</keyword>
<reference evidence="1" key="1">
    <citation type="submission" date="2020-05" db="EMBL/GenBank/DDBJ databases">
        <title>Phylogenomic resolution of chytrid fungi.</title>
        <authorList>
            <person name="Stajich J.E."/>
            <person name="Amses K."/>
            <person name="Simmons R."/>
            <person name="Seto K."/>
            <person name="Myers J."/>
            <person name="Bonds A."/>
            <person name="Quandt C.A."/>
            <person name="Barry K."/>
            <person name="Liu P."/>
            <person name="Grigoriev I."/>
            <person name="Longcore J.E."/>
            <person name="James T.Y."/>
        </authorList>
    </citation>
    <scope>NUCLEOTIDE SEQUENCE</scope>
    <source>
        <strain evidence="1">JEL0513</strain>
    </source>
</reference>
<proteinExistence type="predicted"/>
<evidence type="ECO:0000313" key="2">
    <source>
        <dbReference type="Proteomes" id="UP001211907"/>
    </source>
</evidence>
<sequence length="65" mass="7253">MHGFDENAIDIATFDLGFKEIQKIPKNARECVTLDILSIPQSELPSPNNFDWLTAGPLEKLSILP</sequence>
<dbReference type="AlphaFoldDB" id="A0AAD5XCD0"/>
<organism evidence="1 2">
    <name type="scientific">Physocladia obscura</name>
    <dbReference type="NCBI Taxonomy" id="109957"/>
    <lineage>
        <taxon>Eukaryota</taxon>
        <taxon>Fungi</taxon>
        <taxon>Fungi incertae sedis</taxon>
        <taxon>Chytridiomycota</taxon>
        <taxon>Chytridiomycota incertae sedis</taxon>
        <taxon>Chytridiomycetes</taxon>
        <taxon>Chytridiales</taxon>
        <taxon>Chytriomycetaceae</taxon>
        <taxon>Physocladia</taxon>
    </lineage>
</organism>
<protein>
    <submittedName>
        <fullName evidence="1">Uncharacterized protein</fullName>
    </submittedName>
</protein>
<accession>A0AAD5XCD0</accession>
<feature type="non-terminal residue" evidence="1">
    <location>
        <position position="65"/>
    </location>
</feature>